<evidence type="ECO:0000256" key="5">
    <source>
        <dbReference type="PIRSR" id="PIRSR031924-51"/>
    </source>
</evidence>
<evidence type="ECO:0000256" key="2">
    <source>
        <dbReference type="ARBA" id="ARBA00022723"/>
    </source>
</evidence>
<dbReference type="CDD" id="cd16016">
    <property type="entry name" value="AP-SPAP"/>
    <property type="match status" value="1"/>
</dbReference>
<dbReference type="STRING" id="997353.HMPREF9144_2339"/>
<dbReference type="AlphaFoldDB" id="F9DKZ7"/>
<dbReference type="GO" id="GO:0046872">
    <property type="term" value="F:metal ion binding"/>
    <property type="evidence" value="ECO:0007669"/>
    <property type="project" value="UniProtKB-KW"/>
</dbReference>
<accession>F9DKZ7</accession>
<dbReference type="Proteomes" id="UP000004123">
    <property type="component" value="Unassembled WGS sequence"/>
</dbReference>
<feature type="binding site" evidence="5">
    <location>
        <position position="117"/>
    </location>
    <ligand>
        <name>substrate</name>
    </ligand>
</feature>
<evidence type="ECO:0000313" key="7">
    <source>
        <dbReference type="Proteomes" id="UP000004123"/>
    </source>
</evidence>
<dbReference type="SUPFAM" id="SSF53649">
    <property type="entry name" value="Alkaline phosphatase-like"/>
    <property type="match status" value="1"/>
</dbReference>
<keyword evidence="1 4" id="KW-0597">Phosphoprotein</keyword>
<dbReference type="InterPro" id="IPR002591">
    <property type="entry name" value="Phosphodiest/P_Trfase"/>
</dbReference>
<dbReference type="EMBL" id="AFPY01000111">
    <property type="protein sequence ID" value="EGQ13838.1"/>
    <property type="molecule type" value="Genomic_DNA"/>
</dbReference>
<dbReference type="InterPro" id="IPR017850">
    <property type="entry name" value="Alkaline_phosphatase_core_sf"/>
</dbReference>
<dbReference type="PANTHER" id="PTHR10151">
    <property type="entry name" value="ECTONUCLEOTIDE PYROPHOSPHATASE/PHOSPHODIESTERASE"/>
    <property type="match status" value="1"/>
</dbReference>
<gene>
    <name evidence="6" type="ORF">HMPREF9144_2339</name>
</gene>
<dbReference type="PIRSF" id="PIRSF031924">
    <property type="entry name" value="Pi-irrepressible_AP"/>
    <property type="match status" value="1"/>
</dbReference>
<name>F9DKZ7_9BACT</name>
<dbReference type="Gene3D" id="3.40.720.10">
    <property type="entry name" value="Alkaline Phosphatase, subunit A"/>
    <property type="match status" value="2"/>
</dbReference>
<dbReference type="eggNOG" id="COG1524">
    <property type="taxonomic scope" value="Bacteria"/>
</dbReference>
<dbReference type="Pfam" id="PF01663">
    <property type="entry name" value="Phosphodiest"/>
    <property type="match status" value="1"/>
</dbReference>
<comment type="caution">
    <text evidence="6">The sequence shown here is derived from an EMBL/GenBank/DDBJ whole genome shotgun (WGS) entry which is preliminary data.</text>
</comment>
<keyword evidence="2" id="KW-0479">Metal-binding</keyword>
<dbReference type="InterPro" id="IPR026263">
    <property type="entry name" value="Alkaline_phosphatase_prok"/>
</dbReference>
<sequence length="510" mass="57436">MACICLYNGSIVVYLNLSKYLKMKKISLFVLTLFMVLNSQAQVSRPKLIVGLVVDQMRWDYLYFYQNEYGQGGLRRLLNEGFSFENTQINYAPTVTAIGHSSVFTGSVPALHGICGNSFWQDDQYVYCCTDTTVRSVGSDSKEGQMSPHRLLTTTIGDELRLATDFRSKVIGVALKDRAAILPAGHSANAAYWWDTSAGHFVSSSYYMDKLPEWVEKFNKDNHTAPNYNIKTSNEGVTMTFKMAEAALENEHLGQGKETDMLTVSISSTDAIGHQYSTRGKENHDVYMQLDKDLAQFLNVLDAKVGRGNYLLFLTADHGAAHNYNFLKKHRIPAGAFEYKKAVEDLNNHLQEKFGIKPVMGEDNYQFAFNDKMIAQAGKDKDDVINEAIKFLKQDPQYIFVFNEERVATETMPDFIKTRMLNGYMRNRSGEIGVVTRAQFFGAKNSPDYIGTQHGQPYPYDTHIPWVMFGWHVNHGESTQEVTINDIAATVCAMLKIQMPSGCIGKAALR</sequence>
<dbReference type="PANTHER" id="PTHR10151:SF120">
    <property type="entry name" value="BIS(5'-ADENOSYL)-TRIPHOSPHATASE"/>
    <property type="match status" value="1"/>
</dbReference>
<proteinExistence type="predicted"/>
<evidence type="ECO:0000256" key="3">
    <source>
        <dbReference type="ARBA" id="ARBA00022729"/>
    </source>
</evidence>
<organism evidence="6 7">
    <name type="scientific">Prevotella pallens ATCC 700821</name>
    <dbReference type="NCBI Taxonomy" id="997353"/>
    <lineage>
        <taxon>Bacteria</taxon>
        <taxon>Pseudomonadati</taxon>
        <taxon>Bacteroidota</taxon>
        <taxon>Bacteroidia</taxon>
        <taxon>Bacteroidales</taxon>
        <taxon>Prevotellaceae</taxon>
        <taxon>Prevotella</taxon>
    </lineage>
</organism>
<dbReference type="GO" id="GO:0004035">
    <property type="term" value="F:alkaline phosphatase activity"/>
    <property type="evidence" value="ECO:0007669"/>
    <property type="project" value="InterPro"/>
</dbReference>
<evidence type="ECO:0000313" key="6">
    <source>
        <dbReference type="EMBL" id="EGQ13838.1"/>
    </source>
</evidence>
<protein>
    <submittedName>
        <fullName evidence="6">Type I phosphodiesterase/nucleotide pyrophosphatase</fullName>
    </submittedName>
</protein>
<feature type="active site" description="Phosphothreonine intermediate" evidence="4">
    <location>
        <position position="96"/>
    </location>
</feature>
<evidence type="ECO:0000256" key="4">
    <source>
        <dbReference type="PIRSR" id="PIRSR031924-50"/>
    </source>
</evidence>
<evidence type="ECO:0000256" key="1">
    <source>
        <dbReference type="ARBA" id="ARBA00022553"/>
    </source>
</evidence>
<dbReference type="HOGENOM" id="CLU_034095_0_0_10"/>
<feature type="binding site" evidence="5">
    <location>
        <begin position="176"/>
        <end position="178"/>
    </location>
    <ligand>
        <name>substrate</name>
    </ligand>
</feature>
<reference evidence="6 7" key="1">
    <citation type="submission" date="2011-04" db="EMBL/GenBank/DDBJ databases">
        <authorList>
            <person name="Muzny D."/>
            <person name="Qin X."/>
            <person name="Deng J."/>
            <person name="Jiang H."/>
            <person name="Liu Y."/>
            <person name="Qu J."/>
            <person name="Song X.-Z."/>
            <person name="Zhang L."/>
            <person name="Thornton R."/>
            <person name="Coyle M."/>
            <person name="Francisco L."/>
            <person name="Jackson L."/>
            <person name="Javaid M."/>
            <person name="Korchina V."/>
            <person name="Kovar C."/>
            <person name="Mata R."/>
            <person name="Mathew T."/>
            <person name="Ngo R."/>
            <person name="Nguyen L."/>
            <person name="Nguyen N."/>
            <person name="Okwuonu G."/>
            <person name="Ongeri F."/>
            <person name="Pham C."/>
            <person name="Simmons D."/>
            <person name="Wilczek-Boney K."/>
            <person name="Hale W."/>
            <person name="Jakkamsetti A."/>
            <person name="Pham P."/>
            <person name="Ruth R."/>
            <person name="San Lucas F."/>
            <person name="Warren J."/>
            <person name="Zhang J."/>
            <person name="Zhao Z."/>
            <person name="Zhou C."/>
            <person name="Zhu D."/>
            <person name="Lee S."/>
            <person name="Bess C."/>
            <person name="Blankenburg K."/>
            <person name="Forbes L."/>
            <person name="Fu Q."/>
            <person name="Gubbala S."/>
            <person name="Hirani K."/>
            <person name="Jayaseelan J.C."/>
            <person name="Lara F."/>
            <person name="Munidasa M."/>
            <person name="Palculict T."/>
            <person name="Patil S."/>
            <person name="Pu L.-L."/>
            <person name="Saada N."/>
            <person name="Tang L."/>
            <person name="Weissenberger G."/>
            <person name="Zhu Y."/>
            <person name="Hemphill L."/>
            <person name="Shang Y."/>
            <person name="Youmans B."/>
            <person name="Ayvaz T."/>
            <person name="Ross M."/>
            <person name="Santibanez J."/>
            <person name="Aqrawi P."/>
            <person name="Gross S."/>
            <person name="Joshi V."/>
            <person name="Fowler G."/>
            <person name="Nazareth L."/>
            <person name="Reid J."/>
            <person name="Worley K."/>
            <person name="Petrosino J."/>
            <person name="Highlander S."/>
            <person name="Gibbs R."/>
        </authorList>
    </citation>
    <scope>NUCLEOTIDE SEQUENCE [LARGE SCALE GENOMIC DNA]</scope>
    <source>
        <strain evidence="6 7">ATCC 700821</strain>
    </source>
</reference>
<keyword evidence="3" id="KW-0732">Signal</keyword>